<dbReference type="InterPro" id="IPR019811">
    <property type="entry name" value="HDH_CS"/>
</dbReference>
<dbReference type="Gene3D" id="3.30.2130.10">
    <property type="entry name" value="VC0802-like"/>
    <property type="match status" value="1"/>
</dbReference>
<dbReference type="InterPro" id="IPR036291">
    <property type="entry name" value="NAD(P)-bd_dom_sf"/>
</dbReference>
<evidence type="ECO:0000256" key="23">
    <source>
        <dbReference type="ARBA" id="ARBA00023268"/>
    </source>
</evidence>
<evidence type="ECO:0000256" key="12">
    <source>
        <dbReference type="ARBA" id="ARBA00022697"/>
    </source>
</evidence>
<evidence type="ECO:0000256" key="15">
    <source>
        <dbReference type="ARBA" id="ARBA00022777"/>
    </source>
</evidence>
<dbReference type="SUPFAM" id="SSF53633">
    <property type="entry name" value="Carbamate kinase-like"/>
    <property type="match status" value="1"/>
</dbReference>
<comment type="pathway">
    <text evidence="5">Amino-acid biosynthesis; L-methionine biosynthesis via de novo pathway; L-homoserine from L-aspartate: step 3/3.</text>
</comment>
<dbReference type="InterPro" id="IPR001048">
    <property type="entry name" value="Asp/Glu/Uridylate_kinase"/>
</dbReference>
<dbReference type="UniPathway" id="UPA00050">
    <property type="reaction ID" value="UER00063"/>
</dbReference>
<keyword evidence="21" id="KW-0457">Lysine biosynthesis</keyword>
<dbReference type="UniPathway" id="UPA00051">
    <property type="reaction ID" value="UER00462"/>
</dbReference>
<dbReference type="FunFam" id="3.30.2130.10:FF:000001">
    <property type="entry name" value="Bifunctional aspartokinase/homoserine dehydrogenase"/>
    <property type="match status" value="1"/>
</dbReference>
<comment type="catalytic activity">
    <reaction evidence="26">
        <text>L-homoserine + NADP(+) = L-aspartate 4-semialdehyde + NADPH + H(+)</text>
        <dbReference type="Rhea" id="RHEA:15761"/>
        <dbReference type="ChEBI" id="CHEBI:15378"/>
        <dbReference type="ChEBI" id="CHEBI:57476"/>
        <dbReference type="ChEBI" id="CHEBI:57783"/>
        <dbReference type="ChEBI" id="CHEBI:58349"/>
        <dbReference type="ChEBI" id="CHEBI:537519"/>
        <dbReference type="EC" id="1.1.1.3"/>
    </reaction>
    <physiologicalReaction direction="right-to-left" evidence="26">
        <dbReference type="Rhea" id="RHEA:15763"/>
    </physiologicalReaction>
</comment>
<evidence type="ECO:0000256" key="5">
    <source>
        <dbReference type="ARBA" id="ARBA00005062"/>
    </source>
</evidence>
<keyword evidence="14" id="KW-0547">Nucleotide-binding</keyword>
<dbReference type="SUPFAM" id="SSF51735">
    <property type="entry name" value="NAD(P)-binding Rossmann-fold domains"/>
    <property type="match status" value="1"/>
</dbReference>
<dbReference type="Pfam" id="PF22468">
    <property type="entry name" value="ACT_9"/>
    <property type="match status" value="2"/>
</dbReference>
<dbReference type="GO" id="GO:0046872">
    <property type="term" value="F:metal ion binding"/>
    <property type="evidence" value="ECO:0007669"/>
    <property type="project" value="UniProtKB-KW"/>
</dbReference>
<evidence type="ECO:0000313" key="29">
    <source>
        <dbReference type="EMBL" id="STC92755.1"/>
    </source>
</evidence>
<evidence type="ECO:0000256" key="7">
    <source>
        <dbReference type="ARBA" id="ARBA00007952"/>
    </source>
</evidence>
<dbReference type="Pfam" id="PF03447">
    <property type="entry name" value="NAD_binding_3"/>
    <property type="match status" value="1"/>
</dbReference>
<comment type="function">
    <text evidence="24">Bifunctional aspartate kinase and homoserine dehydrogenase that catalyzes the first and the third steps toward the synthesis of lysine, methionine and threonine from aspartate.</text>
</comment>
<comment type="catalytic activity">
    <reaction evidence="25">
        <text>L-aspartate + ATP = 4-phospho-L-aspartate + ADP</text>
        <dbReference type="Rhea" id="RHEA:23776"/>
        <dbReference type="ChEBI" id="CHEBI:29991"/>
        <dbReference type="ChEBI" id="CHEBI:30616"/>
        <dbReference type="ChEBI" id="CHEBI:57535"/>
        <dbReference type="ChEBI" id="CHEBI:456216"/>
        <dbReference type="EC" id="2.7.2.4"/>
    </reaction>
    <physiologicalReaction direction="left-to-right" evidence="25">
        <dbReference type="Rhea" id="RHEA:23777"/>
    </physiologicalReaction>
</comment>
<evidence type="ECO:0000256" key="26">
    <source>
        <dbReference type="ARBA" id="ARBA00048841"/>
    </source>
</evidence>
<dbReference type="InterPro" id="IPR002912">
    <property type="entry name" value="ACT_dom"/>
</dbReference>
<comment type="pathway">
    <text evidence="3">Amino-acid biosynthesis; L-methionine biosynthesis via de novo pathway; L-homoserine from L-aspartate: step 1/3.</text>
</comment>
<dbReference type="InterPro" id="IPR018042">
    <property type="entry name" value="Aspartate_kinase_CS"/>
</dbReference>
<evidence type="ECO:0000256" key="11">
    <source>
        <dbReference type="ARBA" id="ARBA00022679"/>
    </source>
</evidence>
<evidence type="ECO:0000256" key="10">
    <source>
        <dbReference type="ARBA" id="ARBA00022605"/>
    </source>
</evidence>
<dbReference type="UniPathway" id="UPA00034">
    <property type="reaction ID" value="UER00015"/>
</dbReference>
<dbReference type="PROSITE" id="PS01042">
    <property type="entry name" value="HOMOSER_DHGENASE"/>
    <property type="match status" value="1"/>
</dbReference>
<name>A0A376DNQ1_CHRCU</name>
<dbReference type="PANTHER" id="PTHR43070:SF3">
    <property type="entry name" value="HOMOSERINE DEHYDROGENASE"/>
    <property type="match status" value="1"/>
</dbReference>
<dbReference type="InterPro" id="IPR005106">
    <property type="entry name" value="Asp/hSer_DH_NAD-bd"/>
</dbReference>
<dbReference type="Pfam" id="PF00696">
    <property type="entry name" value="AA_kinase"/>
    <property type="match status" value="1"/>
</dbReference>
<dbReference type="InterPro" id="IPR054352">
    <property type="entry name" value="ACT_Aspartokinase"/>
</dbReference>
<evidence type="ECO:0000313" key="30">
    <source>
        <dbReference type="Proteomes" id="UP000255224"/>
    </source>
</evidence>
<feature type="domain" description="ACT" evidence="28">
    <location>
        <begin position="484"/>
        <end position="562"/>
    </location>
</feature>
<dbReference type="CDD" id="cd04921">
    <property type="entry name" value="ACT_AKi-HSDH-ThrA-like_1"/>
    <property type="match status" value="1"/>
</dbReference>
<evidence type="ECO:0000256" key="24">
    <source>
        <dbReference type="ARBA" id="ARBA00044938"/>
    </source>
</evidence>
<evidence type="ECO:0000256" key="9">
    <source>
        <dbReference type="ARBA" id="ARBA00011881"/>
    </source>
</evidence>
<keyword evidence="15 29" id="KW-0418">Kinase</keyword>
<proteinExistence type="inferred from homology"/>
<protein>
    <submittedName>
        <fullName evidence="29">Aspartokinase I/homoserine dehydrogenase I</fullName>
    </submittedName>
</protein>
<keyword evidence="11" id="KW-0808">Transferase</keyword>
<comment type="subunit">
    <text evidence="9">Homotetramer.</text>
</comment>
<dbReference type="GO" id="GO:0004412">
    <property type="term" value="F:homoserine dehydrogenase activity"/>
    <property type="evidence" value="ECO:0007669"/>
    <property type="project" value="UniProtKB-EC"/>
</dbReference>
<evidence type="ECO:0000256" key="13">
    <source>
        <dbReference type="ARBA" id="ARBA00022723"/>
    </source>
</evidence>
<dbReference type="FunFam" id="3.30.360.10:FF:000006">
    <property type="entry name" value="Bifunctional aspartokinase/homoserine dehydrogenase"/>
    <property type="match status" value="1"/>
</dbReference>
<sequence>MLSQNNLYICLVKNELSKKHISHFSTGITYFGAIFCFYINDYNYNNYPLAGYIFTYHFLRPYSFFRESLFRFTPTSNTYWMKILKFGGTSVANARNILLAENMIKKESLHNRIVVVVSALHGVTDNLIKAAEYASVKDENYLPLIKDLEDKHLDLVKELLPVLEQSAWLSFVKKHFNDMEDIYNGIFVLGEFTDKIRDRITSYGEFLSSNIIAARFQYEGLDAIWMNAAELIRTDSNFANAKVDFDTTEENLKNYITSHQNQIIVAPGFIAKDQHGNMTTLGRGGSDYTAAIIAAAVSAEELQIWTDVSGMMTADPRLASNAKPIPEISYHEAMELSHFGAKVLYPPSIQPVMAKNIDLKIKNTFDPDASGTLVSHHLNRSADQQQQAAAGVSNMSHIALVTLEGSGMVGIPGISAKLFQCLSFEKINIILITQGSSEHSITIAVNEKDVFHAENVVNASFEDDIKLYRMAPVKIETGLSIVALVGENMKNRSGICAKMFGCLGNNGINIRAIAQGSSERNISIVISEKDTRKAVNVLHEEFFESEIKQVHLYLCGTGNVGSKLVQQIYEQNDYLQENHLVNLRIAGISNSRKMFFSDKGIPESEFTNWSEKGIEASVHGFANEIISRNLRNSVFVDVTASTSVPEVYEDLLKKSVNIVACNKIAASSDFEHYKNLKNTARNHNCNFHFETNVGAGLPVIGTINDLMKSGDKITSIQAVLSGTLNFVFNHYDGSRTFSEVVAQAQKEGYTEPDPRLDLTGTDVARKILILAREAGYALQFEDIENESFLPEECLQGSVEDFYNKLTEYENHFKSLLNAAQKEGNILKYTAGFKDGKAKVGLQHASPDSDLYHLYGKDNIVIFKTLRYSEQPLVVKGAGAGAEVTASGVFADIIRSV</sequence>
<organism evidence="29 30">
    <name type="scientific">Chryseobacterium carnipullorum</name>
    <dbReference type="NCBI Taxonomy" id="1124835"/>
    <lineage>
        <taxon>Bacteria</taxon>
        <taxon>Pseudomonadati</taxon>
        <taxon>Bacteroidota</taxon>
        <taxon>Flavobacteriia</taxon>
        <taxon>Flavobacteriales</taxon>
        <taxon>Weeksellaceae</taxon>
        <taxon>Chryseobacterium group</taxon>
        <taxon>Chryseobacterium</taxon>
    </lineage>
</organism>
<dbReference type="InterPro" id="IPR011147">
    <property type="entry name" value="Bifunc_Aspkin/hSer_DH"/>
</dbReference>
<evidence type="ECO:0000256" key="17">
    <source>
        <dbReference type="ARBA" id="ARBA00022857"/>
    </source>
</evidence>
<keyword evidence="23" id="KW-0511">Multifunctional enzyme</keyword>
<comment type="pathway">
    <text evidence="6">Amino-acid biosynthesis; L-threonine biosynthesis; L-threonine from L-aspartate: step 1/5.</text>
</comment>
<evidence type="ECO:0000256" key="1">
    <source>
        <dbReference type="ARBA" id="ARBA00001920"/>
    </source>
</evidence>
<dbReference type="InterPro" id="IPR001341">
    <property type="entry name" value="Asp_kinase"/>
</dbReference>
<keyword evidence="22" id="KW-0486">Methionine biosynthesis</keyword>
<evidence type="ECO:0000256" key="2">
    <source>
        <dbReference type="ARBA" id="ARBA00004766"/>
    </source>
</evidence>
<accession>A0A376DNQ1</accession>
<evidence type="ECO:0000256" key="18">
    <source>
        <dbReference type="ARBA" id="ARBA00023002"/>
    </source>
</evidence>
<evidence type="ECO:0000256" key="3">
    <source>
        <dbReference type="ARBA" id="ARBA00004986"/>
    </source>
</evidence>
<keyword evidence="17" id="KW-0521">NADP</keyword>
<dbReference type="PROSITE" id="PS51671">
    <property type="entry name" value="ACT"/>
    <property type="match status" value="1"/>
</dbReference>
<keyword evidence="16" id="KW-0067">ATP-binding</keyword>
<evidence type="ECO:0000256" key="4">
    <source>
        <dbReference type="ARBA" id="ARBA00005056"/>
    </source>
</evidence>
<dbReference type="Gene3D" id="3.30.70.260">
    <property type="match status" value="1"/>
</dbReference>
<comment type="pathway">
    <text evidence="2">Amino-acid biosynthesis; L-lysine biosynthesis via DAP pathway; (S)-tetrahydrodipicolinate from L-aspartate: step 1/4.</text>
</comment>
<comment type="similarity">
    <text evidence="7">In the C-terminal section; belongs to the homoserine dehydrogenase family.</text>
</comment>
<dbReference type="STRING" id="297244.SAMN05421639_104379"/>
<evidence type="ECO:0000256" key="6">
    <source>
        <dbReference type="ARBA" id="ARBA00005139"/>
    </source>
</evidence>
<dbReference type="GO" id="GO:0009090">
    <property type="term" value="P:homoserine biosynthetic process"/>
    <property type="evidence" value="ECO:0007669"/>
    <property type="project" value="UniProtKB-ARBA"/>
</dbReference>
<keyword evidence="13" id="KW-0479">Metal-binding</keyword>
<comment type="similarity">
    <text evidence="8">In the N-terminal section; belongs to the aspartokinase family.</text>
</comment>
<comment type="catalytic activity">
    <reaction evidence="27">
        <text>L-homoserine + NAD(+) = L-aspartate 4-semialdehyde + NADH + H(+)</text>
        <dbReference type="Rhea" id="RHEA:15757"/>
        <dbReference type="ChEBI" id="CHEBI:15378"/>
        <dbReference type="ChEBI" id="CHEBI:57476"/>
        <dbReference type="ChEBI" id="CHEBI:57540"/>
        <dbReference type="ChEBI" id="CHEBI:57945"/>
        <dbReference type="ChEBI" id="CHEBI:537519"/>
        <dbReference type="EC" id="1.1.1.3"/>
    </reaction>
    <physiologicalReaction direction="right-to-left" evidence="27">
        <dbReference type="Rhea" id="RHEA:15759"/>
    </physiologicalReaction>
</comment>
<keyword evidence="10" id="KW-0028">Amino-acid biosynthesis</keyword>
<evidence type="ECO:0000256" key="27">
    <source>
        <dbReference type="ARBA" id="ARBA00049031"/>
    </source>
</evidence>
<comment type="pathway">
    <text evidence="4">Amino-acid biosynthesis; L-threonine biosynthesis; L-threonine from L-aspartate: step 3/5.</text>
</comment>
<evidence type="ECO:0000256" key="25">
    <source>
        <dbReference type="ARBA" id="ARBA00048561"/>
    </source>
</evidence>
<dbReference type="InterPro" id="IPR045865">
    <property type="entry name" value="ACT-like_dom_sf"/>
</dbReference>
<dbReference type="PIRSF" id="PIRSF000727">
    <property type="entry name" value="ThrA"/>
    <property type="match status" value="1"/>
</dbReference>
<keyword evidence="12" id="KW-0791">Threonine biosynthesis</keyword>
<evidence type="ECO:0000256" key="20">
    <source>
        <dbReference type="ARBA" id="ARBA00023053"/>
    </source>
</evidence>
<dbReference type="GO" id="GO:0050661">
    <property type="term" value="F:NADP binding"/>
    <property type="evidence" value="ECO:0007669"/>
    <property type="project" value="InterPro"/>
</dbReference>
<evidence type="ECO:0000256" key="8">
    <source>
        <dbReference type="ARBA" id="ARBA00010046"/>
    </source>
</evidence>
<dbReference type="SUPFAM" id="SSF55021">
    <property type="entry name" value="ACT-like"/>
    <property type="match status" value="2"/>
</dbReference>
<dbReference type="Gene3D" id="1.20.120.1320">
    <property type="entry name" value="Aspartokinase, catalytic domain"/>
    <property type="match status" value="1"/>
</dbReference>
<dbReference type="GO" id="GO:0004072">
    <property type="term" value="F:aspartate kinase activity"/>
    <property type="evidence" value="ECO:0007669"/>
    <property type="project" value="UniProtKB-EC"/>
</dbReference>
<dbReference type="SUPFAM" id="SSF55347">
    <property type="entry name" value="Glyceraldehyde-3-phosphate dehydrogenase-like, C-terminal domain"/>
    <property type="match status" value="1"/>
</dbReference>
<evidence type="ECO:0000256" key="22">
    <source>
        <dbReference type="ARBA" id="ARBA00023167"/>
    </source>
</evidence>
<comment type="cofactor">
    <cofactor evidence="1">
        <name>a metal cation</name>
        <dbReference type="ChEBI" id="CHEBI:25213"/>
    </cofactor>
</comment>
<dbReference type="PANTHER" id="PTHR43070">
    <property type="match status" value="1"/>
</dbReference>
<dbReference type="CDD" id="cd04892">
    <property type="entry name" value="ACT_AK-like_2"/>
    <property type="match status" value="1"/>
</dbReference>
<gene>
    <name evidence="29" type="primary">thrA_1</name>
    <name evidence="29" type="ORF">NCTC13533_00525</name>
</gene>
<dbReference type="Proteomes" id="UP000255224">
    <property type="component" value="Unassembled WGS sequence"/>
</dbReference>
<dbReference type="CDD" id="cd04243">
    <property type="entry name" value="AAK_AK-HSDH-like"/>
    <property type="match status" value="1"/>
</dbReference>
<evidence type="ECO:0000256" key="19">
    <source>
        <dbReference type="ARBA" id="ARBA00023027"/>
    </source>
</evidence>
<dbReference type="Gene3D" id="3.40.1160.10">
    <property type="entry name" value="Acetylglutamate kinase-like"/>
    <property type="match status" value="1"/>
</dbReference>
<dbReference type="Gene3D" id="3.30.360.10">
    <property type="entry name" value="Dihydrodipicolinate Reductase, domain 2"/>
    <property type="match status" value="1"/>
</dbReference>
<evidence type="ECO:0000256" key="16">
    <source>
        <dbReference type="ARBA" id="ARBA00022840"/>
    </source>
</evidence>
<dbReference type="GO" id="GO:0009089">
    <property type="term" value="P:lysine biosynthetic process via diaminopimelate"/>
    <property type="evidence" value="ECO:0007669"/>
    <property type="project" value="UniProtKB-UniPathway"/>
</dbReference>
<dbReference type="PROSITE" id="PS00324">
    <property type="entry name" value="ASPARTOKINASE"/>
    <property type="match status" value="1"/>
</dbReference>
<dbReference type="GO" id="GO:0009086">
    <property type="term" value="P:methionine biosynthetic process"/>
    <property type="evidence" value="ECO:0007669"/>
    <property type="project" value="UniProtKB-KW"/>
</dbReference>
<dbReference type="AlphaFoldDB" id="A0A376DNQ1"/>
<dbReference type="Gene3D" id="3.40.50.720">
    <property type="entry name" value="NAD(P)-binding Rossmann-like Domain"/>
    <property type="match status" value="1"/>
</dbReference>
<dbReference type="InterPro" id="IPR036393">
    <property type="entry name" value="AceGlu_kinase-like_sf"/>
</dbReference>
<dbReference type="EMBL" id="UFVQ01000003">
    <property type="protein sequence ID" value="STC92755.1"/>
    <property type="molecule type" value="Genomic_DNA"/>
</dbReference>
<reference evidence="29 30" key="1">
    <citation type="submission" date="2018-06" db="EMBL/GenBank/DDBJ databases">
        <authorList>
            <consortium name="Pathogen Informatics"/>
            <person name="Doyle S."/>
        </authorList>
    </citation>
    <scope>NUCLEOTIDE SEQUENCE [LARGE SCALE GENOMIC DNA]</scope>
    <source>
        <strain evidence="29 30">NCTC13533</strain>
    </source>
</reference>
<keyword evidence="19" id="KW-0520">NAD</keyword>
<dbReference type="GO" id="GO:0009088">
    <property type="term" value="P:threonine biosynthetic process"/>
    <property type="evidence" value="ECO:0007669"/>
    <property type="project" value="UniProtKB-UniPathway"/>
</dbReference>
<dbReference type="InterPro" id="IPR042199">
    <property type="entry name" value="AsparK_Bifunc_asparK/hSer_DH"/>
</dbReference>
<dbReference type="NCBIfam" id="NF006959">
    <property type="entry name" value="PRK09436.1"/>
    <property type="match status" value="1"/>
</dbReference>
<evidence type="ECO:0000256" key="14">
    <source>
        <dbReference type="ARBA" id="ARBA00022741"/>
    </source>
</evidence>
<evidence type="ECO:0000259" key="28">
    <source>
        <dbReference type="PROSITE" id="PS51671"/>
    </source>
</evidence>
<dbReference type="GO" id="GO:0005524">
    <property type="term" value="F:ATP binding"/>
    <property type="evidence" value="ECO:0007669"/>
    <property type="project" value="UniProtKB-KW"/>
</dbReference>
<evidence type="ECO:0000256" key="21">
    <source>
        <dbReference type="ARBA" id="ARBA00023154"/>
    </source>
</evidence>
<keyword evidence="18" id="KW-0560">Oxidoreductase</keyword>
<dbReference type="Pfam" id="PF00742">
    <property type="entry name" value="Homoserine_dh"/>
    <property type="match status" value="1"/>
</dbReference>
<keyword evidence="20" id="KW-0915">Sodium</keyword>
<dbReference type="InterPro" id="IPR049638">
    <property type="entry name" value="AK-HD"/>
</dbReference>
<dbReference type="InterPro" id="IPR001342">
    <property type="entry name" value="HDH_cat"/>
</dbReference>
<dbReference type="NCBIfam" id="TIGR00657">
    <property type="entry name" value="asp_kinases"/>
    <property type="match status" value="1"/>
</dbReference>